<organism evidence="2 3">
    <name type="scientific">Porites evermanni</name>
    <dbReference type="NCBI Taxonomy" id="104178"/>
    <lineage>
        <taxon>Eukaryota</taxon>
        <taxon>Metazoa</taxon>
        <taxon>Cnidaria</taxon>
        <taxon>Anthozoa</taxon>
        <taxon>Hexacorallia</taxon>
        <taxon>Scleractinia</taxon>
        <taxon>Fungiina</taxon>
        <taxon>Poritidae</taxon>
        <taxon>Porites</taxon>
    </lineage>
</organism>
<comment type="caution">
    <text evidence="2">The sequence shown here is derived from an EMBL/GenBank/DDBJ whole genome shotgun (WGS) entry which is preliminary data.</text>
</comment>
<name>A0ABN8QYJ3_9CNID</name>
<reference evidence="2 3" key="1">
    <citation type="submission" date="2022-05" db="EMBL/GenBank/DDBJ databases">
        <authorList>
            <consortium name="Genoscope - CEA"/>
            <person name="William W."/>
        </authorList>
    </citation>
    <scope>NUCLEOTIDE SEQUENCE [LARGE SCALE GENOMIC DNA]</scope>
</reference>
<protein>
    <submittedName>
        <fullName evidence="2">Uncharacterized protein</fullName>
    </submittedName>
</protein>
<evidence type="ECO:0000313" key="3">
    <source>
        <dbReference type="Proteomes" id="UP001159427"/>
    </source>
</evidence>
<keyword evidence="3" id="KW-1185">Reference proteome</keyword>
<evidence type="ECO:0000256" key="1">
    <source>
        <dbReference type="SAM" id="Coils"/>
    </source>
</evidence>
<accession>A0ABN8QYJ3</accession>
<dbReference type="EMBL" id="CALNXI010001478">
    <property type="protein sequence ID" value="CAH3170275.1"/>
    <property type="molecule type" value="Genomic_DNA"/>
</dbReference>
<proteinExistence type="predicted"/>
<feature type="coiled-coil region" evidence="1">
    <location>
        <begin position="4"/>
        <end position="112"/>
    </location>
</feature>
<keyword evidence="1" id="KW-0175">Coiled coil</keyword>
<sequence length="262" mass="30706">MLENKELNVSLEWQDKKIKQLEDKIEELELDKTDLETKLDSKLNSVEAELTTVRKQVTKLKEENKSNQELNATLGENLGKMSKKVEEMASAMEKTDAENMHLKREIKKVQEIQIRAAFPETIPQSPAEQEIKKASFYLGEMCSRIQAMMYQSVLPSKYNHKKNYLVKYLEEDIAKIKDAEEKNEAERKWAELKKKLKWEDTLHKRTMKELKSRRNTTAHPTLSQKVLSESLAVMKKHDELNGWTEEQIVEDLIEMWKILGEN</sequence>
<evidence type="ECO:0000313" key="2">
    <source>
        <dbReference type="EMBL" id="CAH3170275.1"/>
    </source>
</evidence>
<gene>
    <name evidence="2" type="ORF">PEVE_00007189</name>
</gene>
<dbReference type="Proteomes" id="UP001159427">
    <property type="component" value="Unassembled WGS sequence"/>
</dbReference>